<dbReference type="PANTHER" id="PTHR43283">
    <property type="entry name" value="BETA-LACTAMASE-RELATED"/>
    <property type="match status" value="1"/>
</dbReference>
<dbReference type="InterPro" id="IPR012338">
    <property type="entry name" value="Beta-lactam/transpept-like"/>
</dbReference>
<dbReference type="SUPFAM" id="SSF56601">
    <property type="entry name" value="beta-lactamase/transpeptidase-like"/>
    <property type="match status" value="1"/>
</dbReference>
<feature type="region of interest" description="Disordered" evidence="2">
    <location>
        <begin position="223"/>
        <end position="244"/>
    </location>
</feature>
<dbReference type="EMBL" id="JBFCZG010000005">
    <property type="protein sequence ID" value="KAL3422733.1"/>
    <property type="molecule type" value="Genomic_DNA"/>
</dbReference>
<proteinExistence type="predicted"/>
<dbReference type="InterPro" id="IPR050789">
    <property type="entry name" value="Diverse_Enzym_Activities"/>
</dbReference>
<evidence type="ECO:0000256" key="1">
    <source>
        <dbReference type="ARBA" id="ARBA00022801"/>
    </source>
</evidence>
<evidence type="ECO:0000313" key="3">
    <source>
        <dbReference type="EMBL" id="KAL3422733.1"/>
    </source>
</evidence>
<dbReference type="PANTHER" id="PTHR43283:SF17">
    <property type="entry name" value="(LOVD), PUTATIVE (AFU_ORTHOLOGUE AFUA_5G00920)-RELATED"/>
    <property type="match status" value="1"/>
</dbReference>
<dbReference type="Proteomes" id="UP001629113">
    <property type="component" value="Unassembled WGS sequence"/>
</dbReference>
<reference evidence="3 4" key="1">
    <citation type="submission" date="2024-06" db="EMBL/GenBank/DDBJ databases">
        <title>Complete genome of Phlyctema vagabunda strain 19-DSS-EL-015.</title>
        <authorList>
            <person name="Fiorenzani C."/>
        </authorList>
    </citation>
    <scope>NUCLEOTIDE SEQUENCE [LARGE SCALE GENOMIC DNA]</scope>
    <source>
        <strain evidence="3 4">19-DSS-EL-015</strain>
    </source>
</reference>
<sequence length="244" mass="26767">MVERVSNMSLEEYFRINIWQPLHIEDMTFRPHTNALVQKNFTEMSVRQGGVSRYGTPADPAGKLEAASSQTYWSATSDSDDCHGGSGLYGSMPSYHKILQTFLSSPSRLLRGSSIDAMFTPQLNAVSQAALVRVLSIPEVNTAYGSVGPVADPDCGLGGILNRRALDSGRPACSLTWCGYPGLVWWVDRTAGVVGIWGAQLAPPGDERLAVLQREWEREIYERVRGTGEGKRDEEEESDAKGKL</sequence>
<protein>
    <submittedName>
        <fullName evidence="3">Beta-lactamase family protein</fullName>
    </submittedName>
</protein>
<accession>A0ABR4PHE0</accession>
<evidence type="ECO:0000313" key="4">
    <source>
        <dbReference type="Proteomes" id="UP001629113"/>
    </source>
</evidence>
<dbReference type="Gene3D" id="3.40.710.10">
    <property type="entry name" value="DD-peptidase/beta-lactamase superfamily"/>
    <property type="match status" value="1"/>
</dbReference>
<comment type="caution">
    <text evidence="3">The sequence shown here is derived from an EMBL/GenBank/DDBJ whole genome shotgun (WGS) entry which is preliminary data.</text>
</comment>
<gene>
    <name evidence="3" type="ORF">PVAG01_06889</name>
</gene>
<evidence type="ECO:0000256" key="2">
    <source>
        <dbReference type="SAM" id="MobiDB-lite"/>
    </source>
</evidence>
<name>A0ABR4PHE0_9HELO</name>
<organism evidence="3 4">
    <name type="scientific">Phlyctema vagabunda</name>
    <dbReference type="NCBI Taxonomy" id="108571"/>
    <lineage>
        <taxon>Eukaryota</taxon>
        <taxon>Fungi</taxon>
        <taxon>Dikarya</taxon>
        <taxon>Ascomycota</taxon>
        <taxon>Pezizomycotina</taxon>
        <taxon>Leotiomycetes</taxon>
        <taxon>Helotiales</taxon>
        <taxon>Dermateaceae</taxon>
        <taxon>Phlyctema</taxon>
    </lineage>
</organism>
<keyword evidence="4" id="KW-1185">Reference proteome</keyword>
<keyword evidence="1" id="KW-0378">Hydrolase</keyword>